<name>A0A364K124_9BACL</name>
<evidence type="ECO:0000256" key="2">
    <source>
        <dbReference type="ARBA" id="ARBA00004651"/>
    </source>
</evidence>
<sequence length="98" mass="11308">MEHPNTLKKHIFGFLWSLILTFAALLITLRTNLPLGWKVTIIVTLAFFQLIIQLLYFMHLTEGDSKWIQVVNIVYGLFVAIVTVAGSIWIMLYNTMTH</sequence>
<comment type="function">
    <text evidence="9">Catalyzes quinol oxidation with the concomitant reduction of oxygen to water.</text>
</comment>
<dbReference type="GO" id="GO:0005886">
    <property type="term" value="C:plasma membrane"/>
    <property type="evidence" value="ECO:0007669"/>
    <property type="project" value="UniProtKB-SubCell"/>
</dbReference>
<proteinExistence type="inferred from homology"/>
<dbReference type="GO" id="GO:0042773">
    <property type="term" value="P:ATP synthesis coupled electron transport"/>
    <property type="evidence" value="ECO:0007669"/>
    <property type="project" value="UniProtKB-UniRule"/>
</dbReference>
<dbReference type="GO" id="GO:0009319">
    <property type="term" value="C:cytochrome o ubiquinol oxidase complex"/>
    <property type="evidence" value="ECO:0007669"/>
    <property type="project" value="TreeGrafter"/>
</dbReference>
<dbReference type="EC" id="1.10.3.-" evidence="9"/>
<dbReference type="EMBL" id="QJKK01000015">
    <property type="protein sequence ID" value="RAL21384.1"/>
    <property type="molecule type" value="Genomic_DNA"/>
</dbReference>
<keyword evidence="11" id="KW-1185">Reference proteome</keyword>
<evidence type="ECO:0000256" key="9">
    <source>
        <dbReference type="RuleBase" id="RU367153"/>
    </source>
</evidence>
<dbReference type="GO" id="GO:0015990">
    <property type="term" value="P:electron transport coupled proton transport"/>
    <property type="evidence" value="ECO:0007669"/>
    <property type="project" value="TreeGrafter"/>
</dbReference>
<feature type="transmembrane region" description="Helical" evidence="9">
    <location>
        <begin position="70"/>
        <end position="92"/>
    </location>
</feature>
<evidence type="ECO:0000313" key="11">
    <source>
        <dbReference type="Proteomes" id="UP000251213"/>
    </source>
</evidence>
<comment type="caution">
    <text evidence="10">The sequence shown here is derived from an EMBL/GenBank/DDBJ whole genome shotgun (WGS) entry which is preliminary data.</text>
</comment>
<dbReference type="GO" id="GO:0009486">
    <property type="term" value="F:cytochrome bo3 ubiquinol oxidase activity"/>
    <property type="evidence" value="ECO:0007669"/>
    <property type="project" value="TreeGrafter"/>
</dbReference>
<dbReference type="GO" id="GO:0016682">
    <property type="term" value="F:oxidoreductase activity, acting on diphenols and related substances as donors, oxygen as acceptor"/>
    <property type="evidence" value="ECO:0007669"/>
    <property type="project" value="UniProtKB-UniRule"/>
</dbReference>
<dbReference type="NCBIfam" id="TIGR02901">
    <property type="entry name" value="QoxD"/>
    <property type="match status" value="1"/>
</dbReference>
<dbReference type="OrthoDB" id="2375888at2"/>
<protein>
    <recommendedName>
        <fullName evidence="9">Quinol oxidase subunit 4</fullName>
        <ecNumber evidence="9">1.10.3.-</ecNumber>
    </recommendedName>
</protein>
<keyword evidence="4 9" id="KW-1003">Cell membrane</keyword>
<keyword evidence="6 9" id="KW-1133">Transmembrane helix</keyword>
<dbReference type="PANTHER" id="PTHR36835">
    <property type="entry name" value="CYTOCHROME BO(3) UBIQUINOL OXIDASE SUBUNIT 4"/>
    <property type="match status" value="1"/>
</dbReference>
<evidence type="ECO:0000256" key="3">
    <source>
        <dbReference type="ARBA" id="ARBA00008079"/>
    </source>
</evidence>
<dbReference type="AlphaFoldDB" id="A0A364K124"/>
<evidence type="ECO:0000256" key="6">
    <source>
        <dbReference type="ARBA" id="ARBA00022989"/>
    </source>
</evidence>
<evidence type="ECO:0000256" key="5">
    <source>
        <dbReference type="ARBA" id="ARBA00022692"/>
    </source>
</evidence>
<dbReference type="InterPro" id="IPR014250">
    <property type="entry name" value="QoxD"/>
</dbReference>
<evidence type="ECO:0000256" key="7">
    <source>
        <dbReference type="ARBA" id="ARBA00023002"/>
    </source>
</evidence>
<dbReference type="Pfam" id="PF03626">
    <property type="entry name" value="COX4_pro"/>
    <property type="match status" value="1"/>
</dbReference>
<keyword evidence="5 9" id="KW-0812">Transmembrane</keyword>
<dbReference type="GO" id="GO:0015078">
    <property type="term" value="F:proton transmembrane transporter activity"/>
    <property type="evidence" value="ECO:0007669"/>
    <property type="project" value="TreeGrafter"/>
</dbReference>
<organism evidence="10 11">
    <name type="scientific">Thermoflavimicrobium daqui</name>
    <dbReference type="NCBI Taxonomy" id="2137476"/>
    <lineage>
        <taxon>Bacteria</taxon>
        <taxon>Bacillati</taxon>
        <taxon>Bacillota</taxon>
        <taxon>Bacilli</taxon>
        <taxon>Bacillales</taxon>
        <taxon>Thermoactinomycetaceae</taxon>
        <taxon>Thermoflavimicrobium</taxon>
    </lineage>
</organism>
<feature type="transmembrane region" description="Helical" evidence="9">
    <location>
        <begin position="12"/>
        <end position="29"/>
    </location>
</feature>
<feature type="transmembrane region" description="Helical" evidence="9">
    <location>
        <begin position="35"/>
        <end position="58"/>
    </location>
</feature>
<evidence type="ECO:0000256" key="4">
    <source>
        <dbReference type="ARBA" id="ARBA00022475"/>
    </source>
</evidence>
<comment type="similarity">
    <text evidence="3 9">Belongs to the cytochrome c oxidase bacterial subunit 4 family.</text>
</comment>
<dbReference type="PANTHER" id="PTHR36835:SF1">
    <property type="entry name" value="CYTOCHROME BO(3) UBIQUINOL OXIDASE SUBUNIT 4"/>
    <property type="match status" value="1"/>
</dbReference>
<reference evidence="10 11" key="1">
    <citation type="submission" date="2018-06" db="EMBL/GenBank/DDBJ databases">
        <title>Thermoflavimicrobium daqus sp. nov., a thermophilic microbe isolated from Moutai-flavour Daqu.</title>
        <authorList>
            <person name="Wang X."/>
            <person name="Zhou H."/>
        </authorList>
    </citation>
    <scope>NUCLEOTIDE SEQUENCE [LARGE SCALE GENOMIC DNA]</scope>
    <source>
        <strain evidence="10 11">FBKL4.011</strain>
    </source>
</reference>
<comment type="catalytic activity">
    <reaction evidence="1 9">
        <text>2 a quinol + O2 = 2 a quinone + 2 H2O</text>
        <dbReference type="Rhea" id="RHEA:55376"/>
        <dbReference type="ChEBI" id="CHEBI:15377"/>
        <dbReference type="ChEBI" id="CHEBI:15379"/>
        <dbReference type="ChEBI" id="CHEBI:24646"/>
        <dbReference type="ChEBI" id="CHEBI:132124"/>
    </reaction>
</comment>
<reference evidence="10 11" key="2">
    <citation type="submission" date="2018-06" db="EMBL/GenBank/DDBJ databases">
        <authorList>
            <person name="Zhirakovskaya E."/>
        </authorList>
    </citation>
    <scope>NUCLEOTIDE SEQUENCE [LARGE SCALE GENOMIC DNA]</scope>
    <source>
        <strain evidence="10 11">FBKL4.011</strain>
    </source>
</reference>
<dbReference type="RefSeq" id="WP_113660267.1">
    <property type="nucleotide sequence ID" value="NZ_KZ845677.1"/>
</dbReference>
<accession>A0A364K124</accession>
<evidence type="ECO:0000256" key="8">
    <source>
        <dbReference type="ARBA" id="ARBA00023136"/>
    </source>
</evidence>
<keyword evidence="8 9" id="KW-0472">Membrane</keyword>
<dbReference type="GO" id="GO:0019646">
    <property type="term" value="P:aerobic electron transport chain"/>
    <property type="evidence" value="ECO:0007669"/>
    <property type="project" value="TreeGrafter"/>
</dbReference>
<dbReference type="InterPro" id="IPR005171">
    <property type="entry name" value="Cyt_c_oxidase_su4_prok"/>
</dbReference>
<keyword evidence="7 9" id="KW-0560">Oxidoreductase</keyword>
<dbReference type="Proteomes" id="UP000251213">
    <property type="component" value="Unassembled WGS sequence"/>
</dbReference>
<dbReference type="InterPro" id="IPR050968">
    <property type="entry name" value="Cytochrome_c_oxidase_bac_sub4"/>
</dbReference>
<comment type="subcellular location">
    <subcellularLocation>
        <location evidence="2 9">Cell membrane</location>
        <topology evidence="2 9">Multi-pass membrane protein</topology>
    </subcellularLocation>
</comment>
<gene>
    <name evidence="10" type="primary">qoxD</name>
    <name evidence="10" type="ORF">DL897_16730</name>
</gene>
<evidence type="ECO:0000256" key="1">
    <source>
        <dbReference type="ARBA" id="ARBA00000725"/>
    </source>
</evidence>
<evidence type="ECO:0000313" key="10">
    <source>
        <dbReference type="EMBL" id="RAL21384.1"/>
    </source>
</evidence>